<dbReference type="GO" id="GO:0016740">
    <property type="term" value="F:transferase activity"/>
    <property type="evidence" value="ECO:0007669"/>
    <property type="project" value="UniProtKB-KW"/>
</dbReference>
<evidence type="ECO:0000256" key="8">
    <source>
        <dbReference type="SAM" id="SignalP"/>
    </source>
</evidence>
<keyword evidence="4 7" id="KW-0133">Cell shape</keyword>
<evidence type="ECO:0000256" key="5">
    <source>
        <dbReference type="ARBA" id="ARBA00022984"/>
    </source>
</evidence>
<proteinExistence type="inferred from homology"/>
<feature type="active site" description="Nucleophile" evidence="7">
    <location>
        <position position="297"/>
    </location>
</feature>
<evidence type="ECO:0000256" key="2">
    <source>
        <dbReference type="ARBA" id="ARBA00005992"/>
    </source>
</evidence>
<evidence type="ECO:0000256" key="7">
    <source>
        <dbReference type="PROSITE-ProRule" id="PRU01373"/>
    </source>
</evidence>
<feature type="chain" id="PRO_5040862398" evidence="8">
    <location>
        <begin position="28"/>
        <end position="380"/>
    </location>
</feature>
<comment type="caution">
    <text evidence="10">The sequence shown here is derived from an EMBL/GenBank/DDBJ whole genome shotgun (WGS) entry which is preliminary data.</text>
</comment>
<dbReference type="Gene3D" id="2.40.440.10">
    <property type="entry name" value="L,D-transpeptidase catalytic domain-like"/>
    <property type="match status" value="1"/>
</dbReference>
<keyword evidence="8" id="KW-0732">Signal</keyword>
<dbReference type="Pfam" id="PF20142">
    <property type="entry name" value="Scaffold"/>
    <property type="match status" value="1"/>
</dbReference>
<keyword evidence="6 7" id="KW-0961">Cell wall biogenesis/degradation</keyword>
<dbReference type="InterPro" id="IPR052905">
    <property type="entry name" value="LD-transpeptidase_YkuD-like"/>
</dbReference>
<reference evidence="10" key="1">
    <citation type="submission" date="2021-05" db="EMBL/GenBank/DDBJ databases">
        <title>Genome of Sphingobium sp. strain.</title>
        <authorList>
            <person name="Fan R."/>
        </authorList>
    </citation>
    <scope>NUCLEOTIDE SEQUENCE</scope>
    <source>
        <strain evidence="10">H33</strain>
    </source>
</reference>
<comment type="similarity">
    <text evidence="2">Belongs to the YkuD family.</text>
</comment>
<comment type="pathway">
    <text evidence="1 7">Cell wall biogenesis; peptidoglycan biosynthesis.</text>
</comment>
<dbReference type="InterPro" id="IPR038063">
    <property type="entry name" value="Transpep_catalytic_dom"/>
</dbReference>
<sequence>MKRILLAFAALSLCAAAPLPAPHWSHAQVERLIEWLVSAADDGLGSVTPEAALLRERIAAGDEASLDAEATRVAVRLVNAYRDGCCNASLRSGWRISPTPAWGDATSLVADAVSANRLDQLFLQSRPSHPFYEGLRRAYRLESNAGRRATLAANMDRWRWMPRDLGSRYLLVNAAAFEASLWDHGQLVGRWKVVVGKSKSPTPIFAAQVSGVIFNPWWEIPPSIAAEGVASMVRNRPAVAAGRGYVLENGRYRQRPGANNALGRMKLVMPNSYNVYLHDTPSQSLFARDVRAFSHGCVRVEDALGLATTLVSARPGWDRAQVDAVIEKGETIKVDLPNPVPVYVTYFTAEPDALGAIRYFPDVYHRDRGAKSPTSEGTCL</sequence>
<evidence type="ECO:0000313" key="10">
    <source>
        <dbReference type="EMBL" id="MBT2188367.1"/>
    </source>
</evidence>
<dbReference type="PANTHER" id="PTHR41533">
    <property type="entry name" value="L,D-TRANSPEPTIDASE HI_1667-RELATED"/>
    <property type="match status" value="1"/>
</dbReference>
<evidence type="ECO:0000259" key="9">
    <source>
        <dbReference type="PROSITE" id="PS52029"/>
    </source>
</evidence>
<dbReference type="InterPro" id="IPR045380">
    <property type="entry name" value="LD_TPept_scaffold_dom"/>
</dbReference>
<feature type="active site" description="Proton donor/acceptor" evidence="7">
    <location>
        <position position="278"/>
    </location>
</feature>
<evidence type="ECO:0000256" key="3">
    <source>
        <dbReference type="ARBA" id="ARBA00022679"/>
    </source>
</evidence>
<dbReference type="GO" id="GO:0009252">
    <property type="term" value="P:peptidoglycan biosynthetic process"/>
    <property type="evidence" value="ECO:0007669"/>
    <property type="project" value="UniProtKB-KW"/>
</dbReference>
<keyword evidence="5 7" id="KW-0573">Peptidoglycan synthesis</keyword>
<keyword evidence="3" id="KW-0808">Transferase</keyword>
<dbReference type="InterPro" id="IPR005490">
    <property type="entry name" value="LD_TPept_cat_dom"/>
</dbReference>
<dbReference type="GO" id="GO:0071555">
    <property type="term" value="P:cell wall organization"/>
    <property type="evidence" value="ECO:0007669"/>
    <property type="project" value="UniProtKB-UniRule"/>
</dbReference>
<dbReference type="AlphaFoldDB" id="A0A9X1ISF9"/>
<evidence type="ECO:0000256" key="1">
    <source>
        <dbReference type="ARBA" id="ARBA00004752"/>
    </source>
</evidence>
<evidence type="ECO:0000313" key="11">
    <source>
        <dbReference type="Proteomes" id="UP001138757"/>
    </source>
</evidence>
<dbReference type="PROSITE" id="PS52029">
    <property type="entry name" value="LD_TPASE"/>
    <property type="match status" value="1"/>
</dbReference>
<dbReference type="EMBL" id="JAHGAW010000010">
    <property type="protein sequence ID" value="MBT2188367.1"/>
    <property type="molecule type" value="Genomic_DNA"/>
</dbReference>
<dbReference type="CDD" id="cd16913">
    <property type="entry name" value="YkuD_like"/>
    <property type="match status" value="1"/>
</dbReference>
<name>A0A9X1ISF9_9SPHN</name>
<protein>
    <submittedName>
        <fullName evidence="10">L,D-transpeptidase family protein</fullName>
    </submittedName>
</protein>
<dbReference type="RefSeq" id="WP_214624620.1">
    <property type="nucleotide sequence ID" value="NZ_JAHGAW010000010.1"/>
</dbReference>
<feature type="signal peptide" evidence="8">
    <location>
        <begin position="1"/>
        <end position="27"/>
    </location>
</feature>
<dbReference type="PANTHER" id="PTHR41533:SF2">
    <property type="entry name" value="BLR7131 PROTEIN"/>
    <property type="match status" value="1"/>
</dbReference>
<dbReference type="GO" id="GO:0004180">
    <property type="term" value="F:carboxypeptidase activity"/>
    <property type="evidence" value="ECO:0007669"/>
    <property type="project" value="UniProtKB-ARBA"/>
</dbReference>
<keyword evidence="11" id="KW-1185">Reference proteome</keyword>
<gene>
    <name evidence="10" type="ORF">KK488_15530</name>
</gene>
<dbReference type="Proteomes" id="UP001138757">
    <property type="component" value="Unassembled WGS sequence"/>
</dbReference>
<evidence type="ECO:0000256" key="6">
    <source>
        <dbReference type="ARBA" id="ARBA00023316"/>
    </source>
</evidence>
<dbReference type="Pfam" id="PF03734">
    <property type="entry name" value="YkuD"/>
    <property type="match status" value="1"/>
</dbReference>
<accession>A0A9X1ISF9</accession>
<feature type="domain" description="L,D-TPase catalytic" evidence="9">
    <location>
        <begin position="168"/>
        <end position="325"/>
    </location>
</feature>
<dbReference type="SUPFAM" id="SSF141523">
    <property type="entry name" value="L,D-transpeptidase catalytic domain-like"/>
    <property type="match status" value="1"/>
</dbReference>
<organism evidence="10 11">
    <name type="scientific">Sphingobium nicotianae</name>
    <dbReference type="NCBI Taxonomy" id="2782607"/>
    <lineage>
        <taxon>Bacteria</taxon>
        <taxon>Pseudomonadati</taxon>
        <taxon>Pseudomonadota</taxon>
        <taxon>Alphaproteobacteria</taxon>
        <taxon>Sphingomonadales</taxon>
        <taxon>Sphingomonadaceae</taxon>
        <taxon>Sphingobium</taxon>
    </lineage>
</organism>
<dbReference type="GO" id="GO:0008360">
    <property type="term" value="P:regulation of cell shape"/>
    <property type="evidence" value="ECO:0007669"/>
    <property type="project" value="UniProtKB-UniRule"/>
</dbReference>
<evidence type="ECO:0000256" key="4">
    <source>
        <dbReference type="ARBA" id="ARBA00022960"/>
    </source>
</evidence>